<sequence length="513" mass="55811">MSFQQYQAPPPPYSAPGNTSVPPPVFNQPPAHGQPTPVYEQPPPVPAYGNPGQTPQNGYPAGNQQLQQPIPQYPPAPTFCNPAPQGGYPDEKQQFQQPPPQYPPVAGQQFGFPPEKFGEINQAGQFTPAHTPALTPSELKDDKKSGKAKRFFGDTLVGRIARAGVTSCATTLKMPASLSPWGDNNPVTLPNVRYRDAVLFTTFAFTGIPMADGADSIVGDIFGADSFISETVSSGAGLIAGSAVVKFGVFQIVEQAIDKGVLEHILPEEEKIIRTNNVKTLQVTIKHKIMGVDADIRLVGVYPTLNSAACDKGWFCPYLFASARTPVIPRAHDFAIAQFFGPFLGGDYALAHKLLQESPAVFAMCDADPSKNIGCNRMIILFTGISPYRGAKLWSQSRRPGAAVLMFHILDGCPALVIPVNNMAPICAWSPWTLLNMRSPTYNPEIQHEQICEFLDTVINLGQVHEHVKPKYEEVMARSVSMVINGAVNTKFVNPQILSKIDPERAGIVMFRY</sequence>
<accession>A0A9P8I5D7</accession>
<evidence type="ECO:0000313" key="3">
    <source>
        <dbReference type="Proteomes" id="UP000698800"/>
    </source>
</evidence>
<evidence type="ECO:0000313" key="2">
    <source>
        <dbReference type="EMBL" id="KAH0543517.1"/>
    </source>
</evidence>
<evidence type="ECO:0000256" key="1">
    <source>
        <dbReference type="SAM" id="MobiDB-lite"/>
    </source>
</evidence>
<dbReference type="OrthoDB" id="3351042at2759"/>
<keyword evidence="3" id="KW-1185">Reference proteome</keyword>
<dbReference type="EMBL" id="JAGHQL010000031">
    <property type="protein sequence ID" value="KAH0543517.1"/>
    <property type="molecule type" value="Genomic_DNA"/>
</dbReference>
<name>A0A9P8I5D7_9PEZI</name>
<protein>
    <submittedName>
        <fullName evidence="2">Uncharacterized protein</fullName>
    </submittedName>
</protein>
<dbReference type="AlphaFoldDB" id="A0A9P8I5D7"/>
<dbReference type="Proteomes" id="UP000698800">
    <property type="component" value="Unassembled WGS sequence"/>
</dbReference>
<comment type="caution">
    <text evidence="2">The sequence shown here is derived from an EMBL/GenBank/DDBJ whole genome shotgun (WGS) entry which is preliminary data.</text>
</comment>
<reference evidence="2" key="1">
    <citation type="submission" date="2021-03" db="EMBL/GenBank/DDBJ databases">
        <title>Comparative genomics and phylogenomic investigation of the class Geoglossomycetes provide insights into ecological specialization and systematics.</title>
        <authorList>
            <person name="Melie T."/>
            <person name="Pirro S."/>
            <person name="Miller A.N."/>
            <person name="Quandt A."/>
        </authorList>
    </citation>
    <scope>NUCLEOTIDE SEQUENCE</scope>
    <source>
        <strain evidence="2">GBOQ0MN5Z8</strain>
    </source>
</reference>
<feature type="region of interest" description="Disordered" evidence="1">
    <location>
        <begin position="1"/>
        <end position="100"/>
    </location>
</feature>
<proteinExistence type="predicted"/>
<gene>
    <name evidence="2" type="ORF">FGG08_002185</name>
</gene>
<organism evidence="2 3">
    <name type="scientific">Glutinoglossum americanum</name>
    <dbReference type="NCBI Taxonomy" id="1670608"/>
    <lineage>
        <taxon>Eukaryota</taxon>
        <taxon>Fungi</taxon>
        <taxon>Dikarya</taxon>
        <taxon>Ascomycota</taxon>
        <taxon>Pezizomycotina</taxon>
        <taxon>Geoglossomycetes</taxon>
        <taxon>Geoglossales</taxon>
        <taxon>Geoglossaceae</taxon>
        <taxon>Glutinoglossum</taxon>
    </lineage>
</organism>